<name>A0A8S0XI31_CYCAE</name>
<evidence type="ECO:0008006" key="4">
    <source>
        <dbReference type="Google" id="ProtNLM"/>
    </source>
</evidence>
<dbReference type="EMBL" id="CACVBS010000038">
    <property type="protein sequence ID" value="CAA7263039.1"/>
    <property type="molecule type" value="Genomic_DNA"/>
</dbReference>
<keyword evidence="1" id="KW-0175">Coiled coil</keyword>
<comment type="caution">
    <text evidence="2">The sequence shown here is derived from an EMBL/GenBank/DDBJ whole genome shotgun (WGS) entry which is preliminary data.</text>
</comment>
<evidence type="ECO:0000313" key="3">
    <source>
        <dbReference type="Proteomes" id="UP000467700"/>
    </source>
</evidence>
<sequence>MSGSRDPDYCSRRQRRTLLTFLSLNRQEESMDRQQSERWWAMYESSDDRASRLISKYKFEGAPSDAERLILKAFEEDRHAEITSLEAQKRELEKVVEDARRNLAEHCTLLQQKRAAAALSSAACAPIRRLPTEILCRVMRLCIPDYRFRRSTKSTAPFIFLQVCKYWREVALKEPTLWNRVKSTFDDLPGKVNTLVSAILYHK</sequence>
<organism evidence="2 3">
    <name type="scientific">Cyclocybe aegerita</name>
    <name type="common">Black poplar mushroom</name>
    <name type="synonym">Agrocybe aegerita</name>
    <dbReference type="NCBI Taxonomy" id="1973307"/>
    <lineage>
        <taxon>Eukaryota</taxon>
        <taxon>Fungi</taxon>
        <taxon>Dikarya</taxon>
        <taxon>Basidiomycota</taxon>
        <taxon>Agaricomycotina</taxon>
        <taxon>Agaricomycetes</taxon>
        <taxon>Agaricomycetidae</taxon>
        <taxon>Agaricales</taxon>
        <taxon>Agaricineae</taxon>
        <taxon>Bolbitiaceae</taxon>
        <taxon>Cyclocybe</taxon>
    </lineage>
</organism>
<evidence type="ECO:0000256" key="1">
    <source>
        <dbReference type="SAM" id="Coils"/>
    </source>
</evidence>
<dbReference type="Proteomes" id="UP000467700">
    <property type="component" value="Unassembled WGS sequence"/>
</dbReference>
<evidence type="ECO:0000313" key="2">
    <source>
        <dbReference type="EMBL" id="CAA7263039.1"/>
    </source>
</evidence>
<dbReference type="InterPro" id="IPR036047">
    <property type="entry name" value="F-box-like_dom_sf"/>
</dbReference>
<dbReference type="Gene3D" id="1.20.1280.50">
    <property type="match status" value="1"/>
</dbReference>
<accession>A0A8S0XI31</accession>
<keyword evidence="3" id="KW-1185">Reference proteome</keyword>
<dbReference type="SUPFAM" id="SSF81383">
    <property type="entry name" value="F-box domain"/>
    <property type="match status" value="1"/>
</dbReference>
<reference evidence="2 3" key="1">
    <citation type="submission" date="2020-01" db="EMBL/GenBank/DDBJ databases">
        <authorList>
            <person name="Gupta K D."/>
        </authorList>
    </citation>
    <scope>NUCLEOTIDE SEQUENCE [LARGE SCALE GENOMIC DNA]</scope>
</reference>
<proteinExistence type="predicted"/>
<gene>
    <name evidence="2" type="ORF">AAE3_LOCUS5491</name>
</gene>
<protein>
    <recommendedName>
        <fullName evidence="4">F-box domain-containing protein</fullName>
    </recommendedName>
</protein>
<dbReference type="OrthoDB" id="2269034at2759"/>
<feature type="coiled-coil region" evidence="1">
    <location>
        <begin position="82"/>
        <end position="109"/>
    </location>
</feature>
<dbReference type="AlphaFoldDB" id="A0A8S0XI31"/>